<feature type="non-terminal residue" evidence="2">
    <location>
        <position position="1"/>
    </location>
</feature>
<organism evidence="2 3">
    <name type="scientific">Pseudomonas aeruginosa</name>
    <dbReference type="NCBI Taxonomy" id="287"/>
    <lineage>
        <taxon>Bacteria</taxon>
        <taxon>Pseudomonadati</taxon>
        <taxon>Pseudomonadota</taxon>
        <taxon>Gammaproteobacteria</taxon>
        <taxon>Pseudomonadales</taxon>
        <taxon>Pseudomonadaceae</taxon>
        <taxon>Pseudomonas</taxon>
    </lineage>
</organism>
<dbReference type="InterPro" id="IPR054075">
    <property type="entry name" value="Gp53-like_C"/>
</dbReference>
<gene>
    <name evidence="2" type="ORF">DT376_13970</name>
</gene>
<accession>A0A367MBH5</accession>
<proteinExistence type="predicted"/>
<dbReference type="Pfam" id="PF21882">
    <property type="entry name" value="Gp53-like_C"/>
    <property type="match status" value="1"/>
</dbReference>
<sequence length="59" mass="6375">IPFPIPFPTVCLGGFAGRRANFHPGTDASTACYRQTTTGATVENGYQNQAVLLWEAFGR</sequence>
<feature type="domain" description="Putative tail fiber protein gp53-like C-terminal" evidence="1">
    <location>
        <begin position="2"/>
        <end position="59"/>
    </location>
</feature>
<reference evidence="2 3" key="1">
    <citation type="submission" date="2018-07" db="EMBL/GenBank/DDBJ databases">
        <title>Mechanisms of high-level aminoglycoside resistance among Gram-negative pathogens in Brazil.</title>
        <authorList>
            <person name="Ballaben A.S."/>
            <person name="Darini A.L.C."/>
            <person name="Doi Y."/>
        </authorList>
    </citation>
    <scope>NUCLEOTIDE SEQUENCE [LARGE SCALE GENOMIC DNA]</scope>
    <source>
        <strain evidence="2 3">B2-305</strain>
    </source>
</reference>
<protein>
    <recommendedName>
        <fullName evidence="1">Putative tail fiber protein gp53-like C-terminal domain-containing protein</fullName>
    </recommendedName>
</protein>
<evidence type="ECO:0000313" key="3">
    <source>
        <dbReference type="Proteomes" id="UP000253594"/>
    </source>
</evidence>
<dbReference type="EMBL" id="QORE01000411">
    <property type="protein sequence ID" value="RCI74263.1"/>
    <property type="molecule type" value="Genomic_DNA"/>
</dbReference>
<comment type="caution">
    <text evidence="2">The sequence shown here is derived from an EMBL/GenBank/DDBJ whole genome shotgun (WGS) entry which is preliminary data.</text>
</comment>
<dbReference type="AlphaFoldDB" id="A0A367MBH5"/>
<dbReference type="Proteomes" id="UP000253594">
    <property type="component" value="Unassembled WGS sequence"/>
</dbReference>
<evidence type="ECO:0000259" key="1">
    <source>
        <dbReference type="Pfam" id="PF21882"/>
    </source>
</evidence>
<name>A0A367MBH5_PSEAI</name>
<evidence type="ECO:0000313" key="2">
    <source>
        <dbReference type="EMBL" id="RCI74263.1"/>
    </source>
</evidence>